<sequence>MKSCDSDYQNSPVPFAPTTLKPARMIRRERQPRNWSKTTMPPARPPKKDPTFDPSKYEFEFAPYDTSSTALGYEGLLEMFPRSTSEDDERGHIKRVSNMFFVFRTHFTKTYKNVLDPKTGRPRHPIPEKDISRMGAWVWNFQMTSAERRPYFDTYLQLKHEHEQDHPDYKYQPTRPEDAERMKNEKARQRMEELQKQKEAAAAKRERDEEERKIAKISKKKWAAMKREQRRQNEENSIPDLRLNKAVSSEYASASPYSFNSTPLKSMGYLGVNSPAFSAHSRSPSDLFALSGGLKEPSPMPLSAPWSGFNNNQPSRQGTPATRQPIEVPKLISTPVRQAVTLPPMNLQTVSPAVPLRENKIMMYFSQPQNGLGLQFQMPSVMSYPGLQEQSLPSSFAAMTPLQTPIRNMQSPFTGADWRPVAGLPARAHATGACDEAPPAYSSLTQFGSPSPMTPQYQQNAAPYYTPPQTAPAKRIRAFSPTPIIAPAPGKPATMNSSWQTYTPVTPVPFNSSTAKDRMIWGVSPQSEKIEKRLEFAARTSPAPEDVRICLSTDTCFDFDVEKQDDARGLISPRQASNQHDEAATGDLNSDPFIDAACPPRQKRKVSQTGQGGRSREPSYSAPPNDSAPSDRLIAGMQNELEDVFAAQRRALQDGTSQDFGYMGKQLHVNTALFAGAPADMADWMGQSSMEYLPPRSSQPMSPTDHIKYDGSLDNATSPAASPRTQRTNSTVDAYDLVSTFSAGFVHGPDYENRVGNISDFAFGPGGPMGLMPEIRPVRSLSSSSPSAAASPRDEIVGSDDDSERAMSQFFDFTSGSEESPNRVVSQAASPVGARA</sequence>
<dbReference type="SMART" id="SM00398">
    <property type="entry name" value="HMG"/>
    <property type="match status" value="1"/>
</dbReference>
<feature type="compositionally biased region" description="Polar residues" evidence="2">
    <location>
        <begin position="811"/>
        <end position="829"/>
    </location>
</feature>
<feature type="compositionally biased region" description="Polar residues" evidence="2">
    <location>
        <begin position="1"/>
        <end position="12"/>
    </location>
</feature>
<feature type="region of interest" description="Disordered" evidence="2">
    <location>
        <begin position="774"/>
        <end position="836"/>
    </location>
</feature>
<evidence type="ECO:0000259" key="3">
    <source>
        <dbReference type="PROSITE" id="PS50118"/>
    </source>
</evidence>
<evidence type="ECO:0000256" key="2">
    <source>
        <dbReference type="SAM" id="MobiDB-lite"/>
    </source>
</evidence>
<feature type="compositionally biased region" description="Low complexity" evidence="2">
    <location>
        <begin position="778"/>
        <end position="791"/>
    </location>
</feature>
<proteinExistence type="predicted"/>
<feature type="region of interest" description="Disordered" evidence="2">
    <location>
        <begin position="162"/>
        <end position="213"/>
    </location>
</feature>
<reference evidence="4 5" key="1">
    <citation type="journal article" date="2016" name="Mol. Biol. Evol.">
        <title>Comparative Genomics of Early-Diverging Mushroom-Forming Fungi Provides Insights into the Origins of Lignocellulose Decay Capabilities.</title>
        <authorList>
            <person name="Nagy L.G."/>
            <person name="Riley R."/>
            <person name="Tritt A."/>
            <person name="Adam C."/>
            <person name="Daum C."/>
            <person name="Floudas D."/>
            <person name="Sun H."/>
            <person name="Yadav J.S."/>
            <person name="Pangilinan J."/>
            <person name="Larsson K.H."/>
            <person name="Matsuura K."/>
            <person name="Barry K."/>
            <person name="Labutti K."/>
            <person name="Kuo R."/>
            <person name="Ohm R.A."/>
            <person name="Bhattacharya S.S."/>
            <person name="Shirouzu T."/>
            <person name="Yoshinaga Y."/>
            <person name="Martin F.M."/>
            <person name="Grigoriev I.V."/>
            <person name="Hibbett D.S."/>
        </authorList>
    </citation>
    <scope>NUCLEOTIDE SEQUENCE [LARGE SCALE GENOMIC DNA]</scope>
    <source>
        <strain evidence="4 5">TUFC12733</strain>
    </source>
</reference>
<feature type="compositionally biased region" description="Polar residues" evidence="2">
    <location>
        <begin position="714"/>
        <end position="729"/>
    </location>
</feature>
<dbReference type="AlphaFoldDB" id="A0A167IG62"/>
<keyword evidence="1" id="KW-0238">DNA-binding</keyword>
<feature type="domain" description="HMG box" evidence="3">
    <location>
        <begin position="93"/>
        <end position="170"/>
    </location>
</feature>
<feature type="compositionally biased region" description="Polar residues" evidence="2">
    <location>
        <begin position="690"/>
        <end position="702"/>
    </location>
</feature>
<dbReference type="OrthoDB" id="6247875at2759"/>
<evidence type="ECO:0000256" key="1">
    <source>
        <dbReference type="PROSITE-ProRule" id="PRU00267"/>
    </source>
</evidence>
<dbReference type="PROSITE" id="PS50118">
    <property type="entry name" value="HMG_BOX_2"/>
    <property type="match status" value="1"/>
</dbReference>
<dbReference type="GO" id="GO:0003677">
    <property type="term" value="F:DNA binding"/>
    <property type="evidence" value="ECO:0007669"/>
    <property type="project" value="UniProtKB-UniRule"/>
</dbReference>
<dbReference type="Gene3D" id="1.10.30.10">
    <property type="entry name" value="High mobility group box domain"/>
    <property type="match status" value="1"/>
</dbReference>
<protein>
    <recommendedName>
        <fullName evidence="3">HMG box domain-containing protein</fullName>
    </recommendedName>
</protein>
<dbReference type="InterPro" id="IPR009071">
    <property type="entry name" value="HMG_box_dom"/>
</dbReference>
<keyword evidence="5" id="KW-1185">Reference proteome</keyword>
<dbReference type="STRING" id="1330018.A0A167IG62"/>
<gene>
    <name evidence="4" type="ORF">CALVIDRAFT_601426</name>
</gene>
<feature type="region of interest" description="Disordered" evidence="2">
    <location>
        <begin position="690"/>
        <end position="729"/>
    </location>
</feature>
<dbReference type="Proteomes" id="UP000076738">
    <property type="component" value="Unassembled WGS sequence"/>
</dbReference>
<dbReference type="InterPro" id="IPR036910">
    <property type="entry name" value="HMG_box_dom_sf"/>
</dbReference>
<evidence type="ECO:0000313" key="5">
    <source>
        <dbReference type="Proteomes" id="UP000076738"/>
    </source>
</evidence>
<accession>A0A167IG62</accession>
<feature type="DNA-binding region" description="HMG box" evidence="1">
    <location>
        <begin position="93"/>
        <end position="170"/>
    </location>
</feature>
<feature type="region of interest" description="Disordered" evidence="2">
    <location>
        <begin position="1"/>
        <end position="50"/>
    </location>
</feature>
<keyword evidence="1" id="KW-0539">Nucleus</keyword>
<organism evidence="4 5">
    <name type="scientific">Calocera viscosa (strain TUFC12733)</name>
    <dbReference type="NCBI Taxonomy" id="1330018"/>
    <lineage>
        <taxon>Eukaryota</taxon>
        <taxon>Fungi</taxon>
        <taxon>Dikarya</taxon>
        <taxon>Basidiomycota</taxon>
        <taxon>Agaricomycotina</taxon>
        <taxon>Dacrymycetes</taxon>
        <taxon>Dacrymycetales</taxon>
        <taxon>Dacrymycetaceae</taxon>
        <taxon>Calocera</taxon>
    </lineage>
</organism>
<evidence type="ECO:0000313" key="4">
    <source>
        <dbReference type="EMBL" id="KZO92616.1"/>
    </source>
</evidence>
<dbReference type="EMBL" id="KV417309">
    <property type="protein sequence ID" value="KZO92616.1"/>
    <property type="molecule type" value="Genomic_DNA"/>
</dbReference>
<dbReference type="GO" id="GO:0005634">
    <property type="term" value="C:nucleus"/>
    <property type="evidence" value="ECO:0007669"/>
    <property type="project" value="UniProtKB-UniRule"/>
</dbReference>
<name>A0A167IG62_CALVF</name>
<dbReference type="SUPFAM" id="SSF47095">
    <property type="entry name" value="HMG-box"/>
    <property type="match status" value="1"/>
</dbReference>
<feature type="region of interest" description="Disordered" evidence="2">
    <location>
        <begin position="571"/>
        <end position="632"/>
    </location>
</feature>